<evidence type="ECO:0000313" key="4">
    <source>
        <dbReference type="Proteomes" id="UP000028725"/>
    </source>
</evidence>
<dbReference type="InterPro" id="IPR043504">
    <property type="entry name" value="Peptidase_S1_PA_chymotrypsin"/>
</dbReference>
<proteinExistence type="predicted"/>
<dbReference type="EMBL" id="JMCB01000006">
    <property type="protein sequence ID" value="KFE68530.1"/>
    <property type="molecule type" value="Genomic_DNA"/>
</dbReference>
<organism evidence="3 4">
    <name type="scientific">Hyalangium minutum</name>
    <dbReference type="NCBI Taxonomy" id="394096"/>
    <lineage>
        <taxon>Bacteria</taxon>
        <taxon>Pseudomonadati</taxon>
        <taxon>Myxococcota</taxon>
        <taxon>Myxococcia</taxon>
        <taxon>Myxococcales</taxon>
        <taxon>Cystobacterineae</taxon>
        <taxon>Archangiaceae</taxon>
        <taxon>Hyalangium</taxon>
    </lineage>
</organism>
<dbReference type="SMART" id="SM00020">
    <property type="entry name" value="Tryp_SPc"/>
    <property type="match status" value="1"/>
</dbReference>
<dbReference type="OrthoDB" id="5290391at2"/>
<keyword evidence="1" id="KW-0732">Signal</keyword>
<reference evidence="3 4" key="1">
    <citation type="submission" date="2014-04" db="EMBL/GenBank/DDBJ databases">
        <title>Genome assembly of Hyalangium minutum DSM 14724.</title>
        <authorList>
            <person name="Sharma G."/>
            <person name="Subramanian S."/>
        </authorList>
    </citation>
    <scope>NUCLEOTIDE SEQUENCE [LARGE SCALE GENOMIC DNA]</scope>
    <source>
        <strain evidence="3 4">DSM 14724</strain>
    </source>
</reference>
<name>A0A085WLG7_9BACT</name>
<feature type="signal peptide" evidence="1">
    <location>
        <begin position="1"/>
        <end position="32"/>
    </location>
</feature>
<comment type="caution">
    <text evidence="3">The sequence shown here is derived from an EMBL/GenBank/DDBJ whole genome shotgun (WGS) entry which is preliminary data.</text>
</comment>
<dbReference type="Gene3D" id="2.40.10.10">
    <property type="entry name" value="Trypsin-like serine proteases"/>
    <property type="match status" value="1"/>
</dbReference>
<dbReference type="PRINTS" id="PR00722">
    <property type="entry name" value="CHYMOTRYPSIN"/>
</dbReference>
<feature type="domain" description="Peptidase S1" evidence="2">
    <location>
        <begin position="56"/>
        <end position="311"/>
    </location>
</feature>
<evidence type="ECO:0000256" key="1">
    <source>
        <dbReference type="SAM" id="SignalP"/>
    </source>
</evidence>
<gene>
    <name evidence="3" type="ORF">DB31_7767</name>
</gene>
<dbReference type="InterPro" id="IPR018114">
    <property type="entry name" value="TRYPSIN_HIS"/>
</dbReference>
<dbReference type="InterPro" id="IPR009003">
    <property type="entry name" value="Peptidase_S1_PA"/>
</dbReference>
<feature type="chain" id="PRO_5001799752" description="Peptidase S1 domain-containing protein" evidence="1">
    <location>
        <begin position="33"/>
        <end position="319"/>
    </location>
</feature>
<dbReference type="InterPro" id="IPR001314">
    <property type="entry name" value="Peptidase_S1A"/>
</dbReference>
<dbReference type="AlphaFoldDB" id="A0A085WLG7"/>
<dbReference type="RefSeq" id="WP_157232046.1">
    <property type="nucleotide sequence ID" value="NZ_JMCB01000006.1"/>
</dbReference>
<keyword evidence="4" id="KW-1185">Reference proteome</keyword>
<dbReference type="STRING" id="394096.DB31_7767"/>
<dbReference type="Proteomes" id="UP000028725">
    <property type="component" value="Unassembled WGS sequence"/>
</dbReference>
<protein>
    <recommendedName>
        <fullName evidence="2">Peptidase S1 domain-containing protein</fullName>
    </recommendedName>
</protein>
<evidence type="ECO:0000313" key="3">
    <source>
        <dbReference type="EMBL" id="KFE68530.1"/>
    </source>
</evidence>
<dbReference type="GO" id="GO:0006508">
    <property type="term" value="P:proteolysis"/>
    <property type="evidence" value="ECO:0007669"/>
    <property type="project" value="InterPro"/>
</dbReference>
<dbReference type="SUPFAM" id="SSF50494">
    <property type="entry name" value="Trypsin-like serine proteases"/>
    <property type="match status" value="1"/>
</dbReference>
<dbReference type="GO" id="GO:0004252">
    <property type="term" value="F:serine-type endopeptidase activity"/>
    <property type="evidence" value="ECO:0007669"/>
    <property type="project" value="InterPro"/>
</dbReference>
<accession>A0A085WLG7</accession>
<dbReference type="InterPro" id="IPR001254">
    <property type="entry name" value="Trypsin_dom"/>
</dbReference>
<evidence type="ECO:0000259" key="2">
    <source>
        <dbReference type="PROSITE" id="PS50240"/>
    </source>
</evidence>
<dbReference type="Pfam" id="PF13365">
    <property type="entry name" value="Trypsin_2"/>
    <property type="match status" value="1"/>
</dbReference>
<sequence>MSATVSYRSLTVLIRWLGRVALLLGCACGASAPAERQTAAAYVPAEIQPEMGESIISKGSLDTSNRYKATVLVDGGRGPCSGVLVAPRVVVTAGHCVCSPHKATPADAPARALIDKTTCARTATIAVITYRPKEKPIGHVLSGAIRPNEKLRILYDDDGKELASQADLAVIALDKAPQGVTPIRMARAEVRYAEAVTLVGFGATEFAEQQRDQRRYGFNEVATLAEDGATFIVGKSIEVRRPYKPKERLLVRQEASYSLSGDSGGPCLRESDGAMELVGIAKTHYGGGDLVQFSEYTSTLFYRAWLLQAIADVERRETD</sequence>
<dbReference type="PROSITE" id="PS00134">
    <property type="entry name" value="TRYPSIN_HIS"/>
    <property type="match status" value="1"/>
</dbReference>
<dbReference type="PROSITE" id="PS50240">
    <property type="entry name" value="TRYPSIN_DOM"/>
    <property type="match status" value="1"/>
</dbReference>